<dbReference type="Proteomes" id="UP000886595">
    <property type="component" value="Unassembled WGS sequence"/>
</dbReference>
<dbReference type="OrthoDB" id="6513042at2759"/>
<gene>
    <name evidence="2" type="ORF">Bca52824_001297</name>
</gene>
<keyword evidence="3" id="KW-1185">Reference proteome</keyword>
<dbReference type="EMBL" id="JAAMPC010000001">
    <property type="protein sequence ID" value="KAG2330117.1"/>
    <property type="molecule type" value="Genomic_DNA"/>
</dbReference>
<dbReference type="Pfam" id="PF20073">
    <property type="entry name" value="DUF6469"/>
    <property type="match status" value="1"/>
</dbReference>
<evidence type="ECO:0000313" key="2">
    <source>
        <dbReference type="EMBL" id="KAG2330117.1"/>
    </source>
</evidence>
<reference evidence="2 3" key="1">
    <citation type="submission" date="2020-02" db="EMBL/GenBank/DDBJ databases">
        <authorList>
            <person name="Ma Q."/>
            <person name="Huang Y."/>
            <person name="Song X."/>
            <person name="Pei D."/>
        </authorList>
    </citation>
    <scope>NUCLEOTIDE SEQUENCE [LARGE SCALE GENOMIC DNA]</scope>
    <source>
        <strain evidence="2">Sxm20200214</strain>
        <tissue evidence="2">Leaf</tissue>
    </source>
</reference>
<evidence type="ECO:0000259" key="1">
    <source>
        <dbReference type="Pfam" id="PF20073"/>
    </source>
</evidence>
<name>A0A8X8BDR9_BRACI</name>
<organism evidence="2 3">
    <name type="scientific">Brassica carinata</name>
    <name type="common">Ethiopian mustard</name>
    <name type="synonym">Abyssinian cabbage</name>
    <dbReference type="NCBI Taxonomy" id="52824"/>
    <lineage>
        <taxon>Eukaryota</taxon>
        <taxon>Viridiplantae</taxon>
        <taxon>Streptophyta</taxon>
        <taxon>Embryophyta</taxon>
        <taxon>Tracheophyta</taxon>
        <taxon>Spermatophyta</taxon>
        <taxon>Magnoliopsida</taxon>
        <taxon>eudicotyledons</taxon>
        <taxon>Gunneridae</taxon>
        <taxon>Pentapetalae</taxon>
        <taxon>rosids</taxon>
        <taxon>malvids</taxon>
        <taxon>Brassicales</taxon>
        <taxon>Brassicaceae</taxon>
        <taxon>Brassiceae</taxon>
        <taxon>Brassica</taxon>
    </lineage>
</organism>
<evidence type="ECO:0000313" key="3">
    <source>
        <dbReference type="Proteomes" id="UP000886595"/>
    </source>
</evidence>
<accession>A0A8X8BDR9</accession>
<dbReference type="AlphaFoldDB" id="A0A8X8BDR9"/>
<dbReference type="InterPro" id="IPR045529">
    <property type="entry name" value="DUF6469"/>
</dbReference>
<proteinExistence type="predicted"/>
<comment type="caution">
    <text evidence="2">The sequence shown here is derived from an EMBL/GenBank/DDBJ whole genome shotgun (WGS) entry which is preliminary data.</text>
</comment>
<feature type="domain" description="DUF6469" evidence="1">
    <location>
        <begin position="13"/>
        <end position="95"/>
    </location>
</feature>
<sequence>MTNGDRKLLEFNDLIAVTDKKPIIIDDLRCSNEPYLLAIVCGVNEDNQHLITIMASKPIIFETTKKGKGVKKSLSLFGVYLFNMMTNIRIWTALHPDPEGGNTKHISRVLQINNEVGGEVCASCEETGESVVSRHLEQFVEERFAKLRIDLQLQFSTLCRHLPTNALSFKVAEKMNQTDDLLRCMKISDVVWLSNEFSKPLETITDSDFNKKIMSYLETLSNGEFQQKESETESDNLFRQQEIHDGLSLIWAIDIIKKENHHVQVIKIWHVMQSSDVSCAKKCLEKHYKRYTKVKIERNLVVPMMASEVILLEE</sequence>
<protein>
    <recommendedName>
        <fullName evidence="1">DUF6469 domain-containing protein</fullName>
    </recommendedName>
</protein>